<evidence type="ECO:0000313" key="6">
    <source>
        <dbReference type="EMBL" id="SBO96286.1"/>
    </source>
</evidence>
<dbReference type="PRINTS" id="PR00455">
    <property type="entry name" value="HTHTETR"/>
</dbReference>
<evidence type="ECO:0000256" key="2">
    <source>
        <dbReference type="ARBA" id="ARBA00023125"/>
    </source>
</evidence>
<feature type="DNA-binding region" description="H-T-H motif" evidence="4">
    <location>
        <begin position="34"/>
        <end position="53"/>
    </location>
</feature>
<dbReference type="Gene3D" id="1.10.357.10">
    <property type="entry name" value="Tetracycline Repressor, domain 2"/>
    <property type="match status" value="1"/>
</dbReference>
<dbReference type="AlphaFoldDB" id="A0A1M4EBZ2"/>
<gene>
    <name evidence="6" type="ORF">BN4615_P5802</name>
</gene>
<sequence>MPPAFSAAEKARITRLLLDNGLRLFTTQGLRKTSLEDLVAGTGIAKSTFYVFFDSKEALYLELMLAQMAEVKSRVIDGALRKEPGTRAGLRAFLHATLAELDGNPLYGRLMTHPEEMAAVARKLDLDRVTSAPDNPVTALAAYLAEHSDDLSGDDPEVIVGVLQAVLMMPLHRDRLARPDLYPQILDRLIDLVATGLTRPER</sequence>
<name>A0A1M4EBZ2_9ACTN</name>
<dbReference type="Pfam" id="PF00440">
    <property type="entry name" value="TetR_N"/>
    <property type="match status" value="1"/>
</dbReference>
<dbReference type="SUPFAM" id="SSF46689">
    <property type="entry name" value="Homeodomain-like"/>
    <property type="match status" value="1"/>
</dbReference>
<evidence type="ECO:0000259" key="5">
    <source>
        <dbReference type="PROSITE" id="PS50977"/>
    </source>
</evidence>
<dbReference type="InterPro" id="IPR009057">
    <property type="entry name" value="Homeodomain-like_sf"/>
</dbReference>
<organism evidence="6">
    <name type="scientific">Nonomuraea gerenzanensis</name>
    <dbReference type="NCBI Taxonomy" id="93944"/>
    <lineage>
        <taxon>Bacteria</taxon>
        <taxon>Bacillati</taxon>
        <taxon>Actinomycetota</taxon>
        <taxon>Actinomycetes</taxon>
        <taxon>Streptosporangiales</taxon>
        <taxon>Streptosporangiaceae</taxon>
        <taxon>Nonomuraea</taxon>
    </lineage>
</organism>
<dbReference type="GO" id="GO:0003677">
    <property type="term" value="F:DNA binding"/>
    <property type="evidence" value="ECO:0007669"/>
    <property type="project" value="UniProtKB-UniRule"/>
</dbReference>
<dbReference type="RefSeq" id="WP_225275600.1">
    <property type="nucleotide sequence ID" value="NZ_CP084058.1"/>
</dbReference>
<dbReference type="EMBL" id="LT559118">
    <property type="protein sequence ID" value="SBO96286.1"/>
    <property type="molecule type" value="Genomic_DNA"/>
</dbReference>
<keyword evidence="1" id="KW-0805">Transcription regulation</keyword>
<dbReference type="PANTHER" id="PTHR47506">
    <property type="entry name" value="TRANSCRIPTIONAL REGULATORY PROTEIN"/>
    <property type="match status" value="1"/>
</dbReference>
<keyword evidence="2 4" id="KW-0238">DNA-binding</keyword>
<dbReference type="InterPro" id="IPR001647">
    <property type="entry name" value="HTH_TetR"/>
</dbReference>
<reference evidence="6" key="1">
    <citation type="submission" date="2016-04" db="EMBL/GenBank/DDBJ databases">
        <authorList>
            <person name="Evans L.H."/>
            <person name="Alamgir A."/>
            <person name="Owens N."/>
            <person name="Weber N.D."/>
            <person name="Virtaneva K."/>
            <person name="Barbian K."/>
            <person name="Babar A."/>
            <person name="Rosenke K."/>
        </authorList>
    </citation>
    <scope>NUCLEOTIDE SEQUENCE</scope>
    <source>
        <strain evidence="6">Nono1</strain>
    </source>
</reference>
<accession>A0A1M4EBZ2</accession>
<evidence type="ECO:0000256" key="4">
    <source>
        <dbReference type="PROSITE-ProRule" id="PRU00335"/>
    </source>
</evidence>
<dbReference type="Gene3D" id="1.10.10.60">
    <property type="entry name" value="Homeodomain-like"/>
    <property type="match status" value="1"/>
</dbReference>
<evidence type="ECO:0000256" key="1">
    <source>
        <dbReference type="ARBA" id="ARBA00023015"/>
    </source>
</evidence>
<protein>
    <submittedName>
        <fullName evidence="6">Transcriptional regulator, TetR family</fullName>
    </submittedName>
</protein>
<proteinExistence type="predicted"/>
<dbReference type="PROSITE" id="PS50977">
    <property type="entry name" value="HTH_TETR_2"/>
    <property type="match status" value="1"/>
</dbReference>
<evidence type="ECO:0000256" key="3">
    <source>
        <dbReference type="ARBA" id="ARBA00023163"/>
    </source>
</evidence>
<feature type="domain" description="HTH tetR-type" evidence="5">
    <location>
        <begin position="11"/>
        <end position="71"/>
    </location>
</feature>
<keyword evidence="3" id="KW-0804">Transcription</keyword>
<dbReference type="PANTHER" id="PTHR47506:SF1">
    <property type="entry name" value="HTH-TYPE TRANSCRIPTIONAL REGULATOR YJDC"/>
    <property type="match status" value="1"/>
</dbReference>